<evidence type="ECO:0000259" key="2">
    <source>
        <dbReference type="Pfam" id="PF04773"/>
    </source>
</evidence>
<keyword evidence="1" id="KW-0812">Transmembrane</keyword>
<evidence type="ECO:0000256" key="1">
    <source>
        <dbReference type="SAM" id="Phobius"/>
    </source>
</evidence>
<dbReference type="Pfam" id="PF16344">
    <property type="entry name" value="FecR_C"/>
    <property type="match status" value="1"/>
</dbReference>
<dbReference type="AlphaFoldDB" id="A0A0F5JRZ7"/>
<protein>
    <recommendedName>
        <fullName evidence="6">FecR protein domain-containing protein</fullName>
    </recommendedName>
</protein>
<dbReference type="InterPro" id="IPR032508">
    <property type="entry name" value="FecR_C"/>
</dbReference>
<dbReference type="STRING" id="1203610.HMPREF1536_00429"/>
<reference evidence="4 5" key="1">
    <citation type="submission" date="2013-04" db="EMBL/GenBank/DDBJ databases">
        <title>The Genome Sequence of Parabacteroides gordonii DSM 23371.</title>
        <authorList>
            <consortium name="The Broad Institute Genomics Platform"/>
            <person name="Earl A."/>
            <person name="Ward D."/>
            <person name="Feldgarden M."/>
            <person name="Gevers D."/>
            <person name="Martens E."/>
            <person name="Sakamoto M."/>
            <person name="Benno Y."/>
            <person name="Suzuki N."/>
            <person name="Matsunaga N."/>
            <person name="Koshihara K."/>
            <person name="Seki M."/>
            <person name="Komiya H."/>
            <person name="Walker B."/>
            <person name="Young S."/>
            <person name="Zeng Q."/>
            <person name="Gargeya S."/>
            <person name="Fitzgerald M."/>
            <person name="Haas B."/>
            <person name="Abouelleil A."/>
            <person name="Allen A.W."/>
            <person name="Alvarado L."/>
            <person name="Arachchi H.M."/>
            <person name="Berlin A.M."/>
            <person name="Chapman S.B."/>
            <person name="Gainer-Dewar J."/>
            <person name="Goldberg J."/>
            <person name="Griggs A."/>
            <person name="Gujja S."/>
            <person name="Hansen M."/>
            <person name="Howarth C."/>
            <person name="Imamovic A."/>
            <person name="Ireland A."/>
            <person name="Larimer J."/>
            <person name="McCowan C."/>
            <person name="Murphy C."/>
            <person name="Pearson M."/>
            <person name="Poon T.W."/>
            <person name="Priest M."/>
            <person name="Roberts A."/>
            <person name="Saif S."/>
            <person name="Shea T."/>
            <person name="Sisk P."/>
            <person name="Sykes S."/>
            <person name="Wortman J."/>
            <person name="Nusbaum C."/>
            <person name="Birren B."/>
        </authorList>
    </citation>
    <scope>NUCLEOTIDE SEQUENCE [LARGE SCALE GENOMIC DNA]</scope>
    <source>
        <strain evidence="4 5">MS-1</strain>
    </source>
</reference>
<dbReference type="PANTHER" id="PTHR30273">
    <property type="entry name" value="PERIPLASMIC SIGNAL SENSOR AND SIGMA FACTOR ACTIVATOR FECR-RELATED"/>
    <property type="match status" value="1"/>
</dbReference>
<keyword evidence="1" id="KW-0472">Membrane</keyword>
<dbReference type="InterPro" id="IPR012373">
    <property type="entry name" value="Ferrdict_sens_TM"/>
</dbReference>
<comment type="caution">
    <text evidence="4">The sequence shown here is derived from an EMBL/GenBank/DDBJ whole genome shotgun (WGS) entry which is preliminary data.</text>
</comment>
<dbReference type="Gene3D" id="2.60.120.1440">
    <property type="match status" value="1"/>
</dbReference>
<dbReference type="PANTHER" id="PTHR30273:SF2">
    <property type="entry name" value="PROTEIN FECR"/>
    <property type="match status" value="1"/>
</dbReference>
<sequence length="342" mass="38942">MKTINEEILLQYIDGMLTANDAAAVEEWLAASPENEKLLEQLYFTREVVSRVRVMQSVDPEQSLRRFKAQVHKLDKKVRLRRMIGLAQRVAAVLFVPLLVLAAFFWMQGGKKEVRMVEVRTNPGVVSMFNLPDGSRVWLSSASQLTYPSDFVAGSREVELEGQGYFEVTHNAAQPFIVHAGQEYEVEVLGTTFNVAAYSDDDRIETTLVEGSVNVHVKTVGGQELSRRIRPREKATFTKTTKELEVETVNPEHETAWKDGELIFRNHPMSQVLKVLSRHYHVKFEVKDSLVLKSIITARFKDEQLPQVMEYLRLASGIKYTIHKVPVNSTQTQDIPIIEISK</sequence>
<evidence type="ECO:0000259" key="3">
    <source>
        <dbReference type="Pfam" id="PF16344"/>
    </source>
</evidence>
<dbReference type="InterPro" id="IPR006860">
    <property type="entry name" value="FecR"/>
</dbReference>
<dbReference type="EMBL" id="AQHW01000002">
    <property type="protein sequence ID" value="KKB60548.1"/>
    <property type="molecule type" value="Genomic_DNA"/>
</dbReference>
<dbReference type="RefSeq" id="WP_028730489.1">
    <property type="nucleotide sequence ID" value="NZ_KE386766.1"/>
</dbReference>
<keyword evidence="1" id="KW-1133">Transmembrane helix</keyword>
<dbReference type="HOGENOM" id="CLU_050192_2_3_10"/>
<feature type="transmembrane region" description="Helical" evidence="1">
    <location>
        <begin position="86"/>
        <end position="107"/>
    </location>
</feature>
<organism evidence="4 5">
    <name type="scientific">Parabacteroides gordonii MS-1 = DSM 23371</name>
    <dbReference type="NCBI Taxonomy" id="1203610"/>
    <lineage>
        <taxon>Bacteria</taxon>
        <taxon>Pseudomonadati</taxon>
        <taxon>Bacteroidota</taxon>
        <taxon>Bacteroidia</taxon>
        <taxon>Bacteroidales</taxon>
        <taxon>Tannerellaceae</taxon>
        <taxon>Parabacteroides</taxon>
    </lineage>
</organism>
<feature type="domain" description="FecR protein" evidence="2">
    <location>
        <begin position="119"/>
        <end position="214"/>
    </location>
</feature>
<dbReference type="Pfam" id="PF04773">
    <property type="entry name" value="FecR"/>
    <property type="match status" value="1"/>
</dbReference>
<dbReference type="Proteomes" id="UP000033035">
    <property type="component" value="Unassembled WGS sequence"/>
</dbReference>
<proteinExistence type="predicted"/>
<dbReference type="PATRIC" id="fig|1203610.3.peg.449"/>
<dbReference type="GO" id="GO:0016989">
    <property type="term" value="F:sigma factor antagonist activity"/>
    <property type="evidence" value="ECO:0007669"/>
    <property type="project" value="TreeGrafter"/>
</dbReference>
<accession>A0A0F5JRZ7</accession>
<feature type="domain" description="Protein FecR C-terminal" evidence="3">
    <location>
        <begin position="261"/>
        <end position="323"/>
    </location>
</feature>
<evidence type="ECO:0000313" key="5">
    <source>
        <dbReference type="Proteomes" id="UP000033035"/>
    </source>
</evidence>
<dbReference type="Gene3D" id="3.55.50.30">
    <property type="match status" value="1"/>
</dbReference>
<evidence type="ECO:0008006" key="6">
    <source>
        <dbReference type="Google" id="ProtNLM"/>
    </source>
</evidence>
<keyword evidence="5" id="KW-1185">Reference proteome</keyword>
<evidence type="ECO:0000313" key="4">
    <source>
        <dbReference type="EMBL" id="KKB60548.1"/>
    </source>
</evidence>
<dbReference type="PIRSF" id="PIRSF018266">
    <property type="entry name" value="FecR"/>
    <property type="match status" value="1"/>
</dbReference>
<gene>
    <name evidence="4" type="ORF">HMPREF1536_00429</name>
</gene>
<name>A0A0F5JRZ7_9BACT</name>